<dbReference type="STRING" id="1855912.LuPra_03124"/>
<sequence precursor="true">MRGLDMRLMVFVTLILLTAAMPANCAEEPRVWFGVAAEQGGMQAVREAIQRRAAGRTFAHVLRDFNNEAVASKPESRVPCGARAPLLRSQQ</sequence>
<reference evidence="3" key="2">
    <citation type="submission" date="2016-04" db="EMBL/GenBank/DDBJ databases">
        <title>First Complete Genome Sequence of a Subdivision 6 Acidobacterium.</title>
        <authorList>
            <person name="Huang S."/>
            <person name="Vieira S."/>
            <person name="Bunk B."/>
            <person name="Riedel T."/>
            <person name="Sproeer C."/>
            <person name="Overmann J."/>
        </authorList>
    </citation>
    <scope>NUCLEOTIDE SEQUENCE [LARGE SCALE GENOMIC DNA]</scope>
    <source>
        <strain evidence="3">DSM 100886 HEG_-6_39</strain>
    </source>
</reference>
<name>A0A143PMQ4_LUTPR</name>
<dbReference type="AlphaFoldDB" id="A0A143PMQ4"/>
<feature type="signal peptide" evidence="1">
    <location>
        <begin position="1"/>
        <end position="25"/>
    </location>
</feature>
<feature type="chain" id="PRO_5007511684" evidence="1">
    <location>
        <begin position="26"/>
        <end position="91"/>
    </location>
</feature>
<dbReference type="KEGG" id="abac:LuPra_03124"/>
<evidence type="ECO:0000256" key="1">
    <source>
        <dbReference type="SAM" id="SignalP"/>
    </source>
</evidence>
<proteinExistence type="predicted"/>
<dbReference type="Proteomes" id="UP000076079">
    <property type="component" value="Chromosome"/>
</dbReference>
<reference evidence="2 3" key="1">
    <citation type="journal article" date="2016" name="Genome Announc.">
        <title>First Complete Genome Sequence of a Subdivision 6 Acidobacterium Strain.</title>
        <authorList>
            <person name="Huang S."/>
            <person name="Vieira S."/>
            <person name="Bunk B."/>
            <person name="Riedel T."/>
            <person name="Sproer C."/>
            <person name="Overmann J."/>
        </authorList>
    </citation>
    <scope>NUCLEOTIDE SEQUENCE [LARGE SCALE GENOMIC DNA]</scope>
    <source>
        <strain evidence="3">DSM 100886 HEG_-6_39</strain>
    </source>
</reference>
<organism evidence="2 3">
    <name type="scientific">Luteitalea pratensis</name>
    <dbReference type="NCBI Taxonomy" id="1855912"/>
    <lineage>
        <taxon>Bacteria</taxon>
        <taxon>Pseudomonadati</taxon>
        <taxon>Acidobacteriota</taxon>
        <taxon>Vicinamibacteria</taxon>
        <taxon>Vicinamibacterales</taxon>
        <taxon>Vicinamibacteraceae</taxon>
        <taxon>Luteitalea</taxon>
    </lineage>
</organism>
<keyword evidence="3" id="KW-1185">Reference proteome</keyword>
<dbReference type="RefSeq" id="WP_110171599.1">
    <property type="nucleotide sequence ID" value="NZ_CP015136.1"/>
</dbReference>
<accession>A0A143PMQ4</accession>
<keyword evidence="1" id="KW-0732">Signal</keyword>
<gene>
    <name evidence="2" type="ORF">LuPra_03124</name>
</gene>
<evidence type="ECO:0000313" key="2">
    <source>
        <dbReference type="EMBL" id="AMY09897.1"/>
    </source>
</evidence>
<evidence type="ECO:0000313" key="3">
    <source>
        <dbReference type="Proteomes" id="UP000076079"/>
    </source>
</evidence>
<dbReference type="EMBL" id="CP015136">
    <property type="protein sequence ID" value="AMY09897.1"/>
    <property type="molecule type" value="Genomic_DNA"/>
</dbReference>
<protein>
    <submittedName>
        <fullName evidence="2">Uncharacterized protein</fullName>
    </submittedName>
</protein>